<proteinExistence type="predicted"/>
<reference evidence="2 3" key="1">
    <citation type="submission" date="2011-08" db="EMBL/GenBank/DDBJ databases">
        <title>The Genome Sequence of Clostridium hathewayi WAL-18680.</title>
        <authorList>
            <consortium name="The Broad Institute Genome Sequencing Platform"/>
            <person name="Earl A."/>
            <person name="Ward D."/>
            <person name="Feldgarden M."/>
            <person name="Gevers D."/>
            <person name="Finegold S.M."/>
            <person name="Summanen P.H."/>
            <person name="Molitoris D.R."/>
            <person name="Song M."/>
            <person name="Daigneault M."/>
            <person name="Allen-Vercoe E."/>
            <person name="Young S.K."/>
            <person name="Zeng Q."/>
            <person name="Gargeya S."/>
            <person name="Fitzgerald M."/>
            <person name="Haas B."/>
            <person name="Abouelleil A."/>
            <person name="Alvarado L."/>
            <person name="Arachchi H.M."/>
            <person name="Berlin A."/>
            <person name="Brown A."/>
            <person name="Chapman S.B."/>
            <person name="Chen Z."/>
            <person name="Dunbar C."/>
            <person name="Freedman E."/>
            <person name="Gearin G."/>
            <person name="Gellesch M."/>
            <person name="Goldberg J."/>
            <person name="Griggs A."/>
            <person name="Gujja S."/>
            <person name="Heiman D."/>
            <person name="Howarth C."/>
            <person name="Larson L."/>
            <person name="Lui A."/>
            <person name="MacDonald P.J.P."/>
            <person name="Montmayeur A."/>
            <person name="Murphy C."/>
            <person name="Neiman D."/>
            <person name="Pearson M."/>
            <person name="Priest M."/>
            <person name="Roberts A."/>
            <person name="Saif S."/>
            <person name="Shea T."/>
            <person name="Shenoy N."/>
            <person name="Sisk P."/>
            <person name="Stolte C."/>
            <person name="Sykes S."/>
            <person name="Wortman J."/>
            <person name="Nusbaum C."/>
            <person name="Birren B."/>
        </authorList>
    </citation>
    <scope>NUCLEOTIDE SEQUENCE [LARGE SCALE GENOMIC DNA]</scope>
    <source>
        <strain evidence="2 3">WAL-18680</strain>
    </source>
</reference>
<keyword evidence="1" id="KW-1133">Transmembrane helix</keyword>
<dbReference type="RefSeq" id="WP_006780421.1">
    <property type="nucleotide sequence ID" value="NZ_CP040506.1"/>
</dbReference>
<keyword evidence="3" id="KW-1185">Reference proteome</keyword>
<protein>
    <recommendedName>
        <fullName evidence="4">Neutral zinc metallopeptidase</fullName>
    </recommendedName>
</protein>
<evidence type="ECO:0000313" key="2">
    <source>
        <dbReference type="EMBL" id="EHI59582.1"/>
    </source>
</evidence>
<name>G5IG13_9FIRM</name>
<dbReference type="PANTHER" id="PTHR36434:SF1">
    <property type="entry name" value="MEMBRANE PROTEASE YUGP-RELATED"/>
    <property type="match status" value="1"/>
</dbReference>
<dbReference type="PATRIC" id="fig|742737.3.peg.2461"/>
<feature type="transmembrane region" description="Helical" evidence="1">
    <location>
        <begin position="159"/>
        <end position="179"/>
    </location>
</feature>
<feature type="transmembrane region" description="Helical" evidence="1">
    <location>
        <begin position="12"/>
        <end position="33"/>
    </location>
</feature>
<evidence type="ECO:0008006" key="4">
    <source>
        <dbReference type="Google" id="ProtNLM"/>
    </source>
</evidence>
<comment type="caution">
    <text evidence="2">The sequence shown here is derived from an EMBL/GenBank/DDBJ whole genome shotgun (WGS) entry which is preliminary data.</text>
</comment>
<feature type="transmembrane region" description="Helical" evidence="1">
    <location>
        <begin position="215"/>
        <end position="236"/>
    </location>
</feature>
<evidence type="ECO:0000313" key="3">
    <source>
        <dbReference type="Proteomes" id="UP000005384"/>
    </source>
</evidence>
<dbReference type="AlphaFoldDB" id="G5IG13"/>
<dbReference type="InterPro" id="IPR007395">
    <property type="entry name" value="Zn_peptidase_2"/>
</dbReference>
<evidence type="ECO:0000256" key="1">
    <source>
        <dbReference type="SAM" id="Phobius"/>
    </source>
</evidence>
<dbReference type="OrthoDB" id="9784298at2"/>
<keyword evidence="1" id="KW-0472">Membrane</keyword>
<dbReference type="EMBL" id="ADLN01000053">
    <property type="protein sequence ID" value="EHI59582.1"/>
    <property type="molecule type" value="Genomic_DNA"/>
</dbReference>
<dbReference type="PANTHER" id="PTHR36434">
    <property type="entry name" value="MEMBRANE PROTEASE YUGP-RELATED"/>
    <property type="match status" value="1"/>
</dbReference>
<dbReference type="Proteomes" id="UP000005384">
    <property type="component" value="Unassembled WGS sequence"/>
</dbReference>
<sequence length="243" mass="25928">MVLAFGYGYYGYGMFFDPTMILVLIGAVLSIWASGRVQSTFRKYSSVRSRSGMTGAQAAERLLNSQGIYDVTIRPVSGQLTDHYDPRNKTLNLSESVYQSSSVSAIGVAAHECGHAIQDNVGYAPLKLRGAFVPVANLGSSLALPLILIGFFLGGGGSFLVQVGIWMFVLAILFQVITLPVEFNASSRAVALLDQTGILAGEEVGQTRKVLSAAALTYVAAVAASVLQLLRLLILFGGRRDND</sequence>
<accession>G5IG13</accession>
<feature type="transmembrane region" description="Helical" evidence="1">
    <location>
        <begin position="131"/>
        <end position="153"/>
    </location>
</feature>
<keyword evidence="1" id="KW-0812">Transmembrane</keyword>
<organism evidence="2 3">
    <name type="scientific">Hungatella hathewayi WAL-18680</name>
    <dbReference type="NCBI Taxonomy" id="742737"/>
    <lineage>
        <taxon>Bacteria</taxon>
        <taxon>Bacillati</taxon>
        <taxon>Bacillota</taxon>
        <taxon>Clostridia</taxon>
        <taxon>Lachnospirales</taxon>
        <taxon>Lachnospiraceae</taxon>
        <taxon>Hungatella</taxon>
    </lineage>
</organism>
<dbReference type="HOGENOM" id="CLU_084406_0_0_9"/>
<dbReference type="Pfam" id="PF04298">
    <property type="entry name" value="Zn_peptidase_2"/>
    <property type="match status" value="1"/>
</dbReference>
<gene>
    <name evidence="2" type="ORF">HMPREF9473_02441</name>
</gene>